<dbReference type="Gene3D" id="3.40.50.1820">
    <property type="entry name" value="alpha/beta hydrolase"/>
    <property type="match status" value="1"/>
</dbReference>
<reference evidence="3 4" key="1">
    <citation type="submission" date="2020-03" db="EMBL/GenBank/DDBJ databases">
        <title>Two novel Motilibacter sp.</title>
        <authorList>
            <person name="Liu S."/>
        </authorList>
    </citation>
    <scope>NUCLEOTIDE SEQUENCE [LARGE SCALE GENOMIC DNA]</scope>
    <source>
        <strain evidence="3 4">E257</strain>
    </source>
</reference>
<dbReference type="InterPro" id="IPR000073">
    <property type="entry name" value="AB_hydrolase_1"/>
</dbReference>
<keyword evidence="1" id="KW-1133">Transmembrane helix</keyword>
<dbReference type="InterPro" id="IPR050228">
    <property type="entry name" value="Carboxylesterase_BioH"/>
</dbReference>
<sequence>MGGRVRVGLAALPRAGVVGAGLGLAAAGAAVGVLAERRVLRRRRAGEPFPWPADAPGRDVMTDDGVRLHVEVDEPGPGCAPLTVVLVHGFGNDLRAFRYQRRALAPYARLVLFDQRGHGRSGGTDPRSRLDRSVIDQLGADLARVLAECAPDGPVVLVGHSMGGMTVMALADQHPELFGPRVVGVALISTSPGQLAEVTLGLPAAAGRLVHRTAPPLLRVATRQAQLVERGRRVTGDVAYALARRYAFGGDVPPELVAFVTEMVAATPVQTLAEVFPAFAAHDKLRALDALAPLPALVLVGERDLLTPADHSRAIAARLPHAELVVVPEAGHMVVLERPDAVDAALARLLARAEPAAAGAGR</sequence>
<proteinExistence type="predicted"/>
<feature type="transmembrane region" description="Helical" evidence="1">
    <location>
        <begin position="15"/>
        <end position="35"/>
    </location>
</feature>
<evidence type="ECO:0000313" key="3">
    <source>
        <dbReference type="EMBL" id="NHC14956.1"/>
    </source>
</evidence>
<dbReference type="Pfam" id="PF00561">
    <property type="entry name" value="Abhydrolase_1"/>
    <property type="match status" value="1"/>
</dbReference>
<comment type="caution">
    <text evidence="3">The sequence shown here is derived from an EMBL/GenBank/DDBJ whole genome shotgun (WGS) entry which is preliminary data.</text>
</comment>
<dbReference type="SUPFAM" id="SSF53474">
    <property type="entry name" value="alpha/beta-Hydrolases"/>
    <property type="match status" value="1"/>
</dbReference>
<keyword evidence="4" id="KW-1185">Reference proteome</keyword>
<feature type="domain" description="AB hydrolase-1" evidence="2">
    <location>
        <begin position="83"/>
        <end position="339"/>
    </location>
</feature>
<evidence type="ECO:0000313" key="4">
    <source>
        <dbReference type="Proteomes" id="UP000800981"/>
    </source>
</evidence>
<evidence type="ECO:0000259" key="2">
    <source>
        <dbReference type="Pfam" id="PF00561"/>
    </source>
</evidence>
<keyword evidence="3" id="KW-0378">Hydrolase</keyword>
<accession>A0ABX0GZ52</accession>
<dbReference type="PANTHER" id="PTHR43194">
    <property type="entry name" value="HYDROLASE ALPHA/BETA FOLD FAMILY"/>
    <property type="match status" value="1"/>
</dbReference>
<dbReference type="PANTHER" id="PTHR43194:SF2">
    <property type="entry name" value="PEROXISOMAL MEMBRANE PROTEIN LPX1"/>
    <property type="match status" value="1"/>
</dbReference>
<dbReference type="GO" id="GO:0016787">
    <property type="term" value="F:hydrolase activity"/>
    <property type="evidence" value="ECO:0007669"/>
    <property type="project" value="UniProtKB-KW"/>
</dbReference>
<gene>
    <name evidence="3" type="ORF">G9H71_14300</name>
</gene>
<dbReference type="InterPro" id="IPR029058">
    <property type="entry name" value="AB_hydrolase_fold"/>
</dbReference>
<evidence type="ECO:0000256" key="1">
    <source>
        <dbReference type="SAM" id="Phobius"/>
    </source>
</evidence>
<keyword evidence="1" id="KW-0472">Membrane</keyword>
<keyword evidence="1" id="KW-0812">Transmembrane</keyword>
<name>A0ABX0GZ52_9ACTN</name>
<dbReference type="EMBL" id="JAANNP010000013">
    <property type="protein sequence ID" value="NHC14956.1"/>
    <property type="molecule type" value="Genomic_DNA"/>
</dbReference>
<protein>
    <submittedName>
        <fullName evidence="3">Alpha/beta hydrolase</fullName>
    </submittedName>
</protein>
<dbReference type="Proteomes" id="UP000800981">
    <property type="component" value="Unassembled WGS sequence"/>
</dbReference>
<organism evidence="3 4">
    <name type="scientific">Motilibacter deserti</name>
    <dbReference type="NCBI Taxonomy" id="2714956"/>
    <lineage>
        <taxon>Bacteria</taxon>
        <taxon>Bacillati</taxon>
        <taxon>Actinomycetota</taxon>
        <taxon>Actinomycetes</taxon>
        <taxon>Motilibacterales</taxon>
        <taxon>Motilibacteraceae</taxon>
        <taxon>Motilibacter</taxon>
    </lineage>
</organism>